<evidence type="ECO:0000256" key="8">
    <source>
        <dbReference type="ARBA" id="ARBA00023002"/>
    </source>
</evidence>
<dbReference type="Proteomes" id="UP000078200">
    <property type="component" value="Unassembled WGS sequence"/>
</dbReference>
<feature type="region of interest" description="Disordered" evidence="15">
    <location>
        <begin position="428"/>
        <end position="455"/>
    </location>
</feature>
<evidence type="ECO:0000256" key="6">
    <source>
        <dbReference type="ARBA" id="ARBA00022853"/>
    </source>
</evidence>
<evidence type="ECO:0000256" key="3">
    <source>
        <dbReference type="ARBA" id="ARBA00012900"/>
    </source>
</evidence>
<dbReference type="VEuPathDB" id="VectorBase:GAUT015979"/>
<dbReference type="GO" id="GO:0000785">
    <property type="term" value="C:chromatin"/>
    <property type="evidence" value="ECO:0007669"/>
    <property type="project" value="TreeGrafter"/>
</dbReference>
<dbReference type="GO" id="GO:0140684">
    <property type="term" value="F:histone H3K9me2/H3K9me3 demethylase activity"/>
    <property type="evidence" value="ECO:0007669"/>
    <property type="project" value="UniProtKB-EC"/>
</dbReference>
<evidence type="ECO:0000259" key="16">
    <source>
        <dbReference type="PROSITE" id="PS51183"/>
    </source>
</evidence>
<dbReference type="GO" id="GO:0005634">
    <property type="term" value="C:nucleus"/>
    <property type="evidence" value="ECO:0007669"/>
    <property type="project" value="TreeGrafter"/>
</dbReference>
<sequence length="455" mass="52476">MSTNDIPRIMVFEPTWDEFKDFPKYVAFMESQGAHKAGLAKVVPPPEWIARKRGYDDLDDFNVIISKPIFQVTTGGKGLFQQFVVVTKPLTVNQFSKLANSARYRTPEHSNYEDLERKFWRNITYISPIYGAGVSGSLTDTDQDYFNISRLGTVLDYVKEDYGIEIGGINTVYLYFGMWKTSFAWHTEDMDLYSINYLHFGAPKTWYSVPPEQGRKFEEVADLYFQATYENCNAFLRHKMTLISPDILKEHGVPVNKITQKANEIVITFPFGYHAGFNHGFNCAETTNFATKRWIEYGKHASQCACYENVVKISMDCFVKRFQPDRYQEWLAGTDYGQHPELPFNTTSPSSSALSLDVERKPKSFRECNPDLDYDAIERNPYVPKDVKKAINESVSSVDADDVDDTSELCLSSFKTVKELLAYIDDGTDKEGQDDFERRRKKRKLDPEYDDDWQC</sequence>
<comment type="similarity">
    <text evidence="2">Belongs to the JHDM3 histone demethylase family.</text>
</comment>
<comment type="catalytic activity">
    <reaction evidence="13">
        <text>N(6),N(6),N(6)-trimethyl-L-lysyl(9)-[histone H3] + 2 2-oxoglutarate + 2 O2 = N(6)-methyl-L-lysyl(9)-[histone H3] + 2 formaldehyde + 2 succinate + 2 CO2</text>
        <dbReference type="Rhea" id="RHEA:60200"/>
        <dbReference type="Rhea" id="RHEA-COMP:15538"/>
        <dbReference type="Rhea" id="RHEA-COMP:15542"/>
        <dbReference type="ChEBI" id="CHEBI:15379"/>
        <dbReference type="ChEBI" id="CHEBI:16526"/>
        <dbReference type="ChEBI" id="CHEBI:16810"/>
        <dbReference type="ChEBI" id="CHEBI:16842"/>
        <dbReference type="ChEBI" id="CHEBI:30031"/>
        <dbReference type="ChEBI" id="CHEBI:61929"/>
        <dbReference type="ChEBI" id="CHEBI:61961"/>
        <dbReference type="EC" id="1.14.11.66"/>
    </reaction>
</comment>
<evidence type="ECO:0000313" key="19">
    <source>
        <dbReference type="Proteomes" id="UP000078200"/>
    </source>
</evidence>
<evidence type="ECO:0000256" key="12">
    <source>
        <dbReference type="ARBA" id="ARBA00023242"/>
    </source>
</evidence>
<evidence type="ECO:0000256" key="4">
    <source>
        <dbReference type="ARBA" id="ARBA00022723"/>
    </source>
</evidence>
<accession>A0A1A9UUM3</accession>
<comment type="cofactor">
    <cofactor evidence="1">
        <name>Fe(2+)</name>
        <dbReference type="ChEBI" id="CHEBI:29033"/>
    </cofactor>
</comment>
<dbReference type="GO" id="GO:0010468">
    <property type="term" value="P:regulation of gene expression"/>
    <property type="evidence" value="ECO:0007669"/>
    <property type="project" value="TreeGrafter"/>
</dbReference>
<evidence type="ECO:0000256" key="7">
    <source>
        <dbReference type="ARBA" id="ARBA00022964"/>
    </source>
</evidence>
<dbReference type="AlphaFoldDB" id="A0A1A9UUM3"/>
<dbReference type="Pfam" id="PF02375">
    <property type="entry name" value="JmjN"/>
    <property type="match status" value="1"/>
</dbReference>
<dbReference type="GO" id="GO:0048512">
    <property type="term" value="P:circadian behavior"/>
    <property type="evidence" value="ECO:0007669"/>
    <property type="project" value="UniProtKB-ARBA"/>
</dbReference>
<keyword evidence="4" id="KW-0479">Metal-binding</keyword>
<name>A0A1A9UUM3_GLOAU</name>
<feature type="domain" description="JmjN" evidence="16">
    <location>
        <begin position="9"/>
        <end position="51"/>
    </location>
</feature>
<proteinExistence type="inferred from homology"/>
<evidence type="ECO:0000256" key="1">
    <source>
        <dbReference type="ARBA" id="ARBA00001954"/>
    </source>
</evidence>
<dbReference type="Gene3D" id="2.60.120.650">
    <property type="entry name" value="Cupin"/>
    <property type="match status" value="1"/>
</dbReference>
<feature type="compositionally biased region" description="Basic and acidic residues" evidence="15">
    <location>
        <begin position="428"/>
        <end position="438"/>
    </location>
</feature>
<dbReference type="SUPFAM" id="SSF51197">
    <property type="entry name" value="Clavaminate synthase-like"/>
    <property type="match status" value="1"/>
</dbReference>
<evidence type="ECO:0000256" key="10">
    <source>
        <dbReference type="ARBA" id="ARBA00023015"/>
    </source>
</evidence>
<dbReference type="PANTHER" id="PTHR10694">
    <property type="entry name" value="LYSINE-SPECIFIC DEMETHYLASE"/>
    <property type="match status" value="1"/>
</dbReference>
<dbReference type="STRING" id="7395.A0A1A9UUM3"/>
<dbReference type="FunFam" id="2.60.120.650:FF:000048">
    <property type="entry name" value="Lysine-specific demethylase 4A"/>
    <property type="match status" value="1"/>
</dbReference>
<dbReference type="PROSITE" id="PS51184">
    <property type="entry name" value="JMJC"/>
    <property type="match status" value="1"/>
</dbReference>
<dbReference type="SMART" id="SM00558">
    <property type="entry name" value="JmjC"/>
    <property type="match status" value="1"/>
</dbReference>
<keyword evidence="8" id="KW-0560">Oxidoreductase</keyword>
<evidence type="ECO:0000256" key="9">
    <source>
        <dbReference type="ARBA" id="ARBA00023004"/>
    </source>
</evidence>
<evidence type="ECO:0000256" key="15">
    <source>
        <dbReference type="SAM" id="MobiDB-lite"/>
    </source>
</evidence>
<dbReference type="SMART" id="SM00545">
    <property type="entry name" value="JmjN"/>
    <property type="match status" value="1"/>
</dbReference>
<comment type="function">
    <text evidence="14">Probable histone demethylase that specifically demethylates 'Lys-9' and 'Lys-36' residues of histone H3, thereby playing a central role in histone code. Demethylation of Lys residue generates formaldehyde and succinate.</text>
</comment>
<evidence type="ECO:0000256" key="14">
    <source>
        <dbReference type="ARBA" id="ARBA00053408"/>
    </source>
</evidence>
<dbReference type="Pfam" id="PF02373">
    <property type="entry name" value="JmjC"/>
    <property type="match status" value="1"/>
</dbReference>
<organism evidence="18 19">
    <name type="scientific">Glossina austeni</name>
    <name type="common">Savannah tsetse fly</name>
    <dbReference type="NCBI Taxonomy" id="7395"/>
    <lineage>
        <taxon>Eukaryota</taxon>
        <taxon>Metazoa</taxon>
        <taxon>Ecdysozoa</taxon>
        <taxon>Arthropoda</taxon>
        <taxon>Hexapoda</taxon>
        <taxon>Insecta</taxon>
        <taxon>Pterygota</taxon>
        <taxon>Neoptera</taxon>
        <taxon>Endopterygota</taxon>
        <taxon>Diptera</taxon>
        <taxon>Brachycera</taxon>
        <taxon>Muscomorpha</taxon>
        <taxon>Hippoboscoidea</taxon>
        <taxon>Glossinidae</taxon>
        <taxon>Glossina</taxon>
    </lineage>
</organism>
<dbReference type="EnsemblMetazoa" id="GAUT015979-RA">
    <property type="protein sequence ID" value="GAUT015979-PA"/>
    <property type="gene ID" value="GAUT015979"/>
</dbReference>
<keyword evidence="12" id="KW-0539">Nucleus</keyword>
<evidence type="ECO:0000313" key="18">
    <source>
        <dbReference type="EnsemblMetazoa" id="GAUT015979-PA"/>
    </source>
</evidence>
<dbReference type="PROSITE" id="PS51183">
    <property type="entry name" value="JMJN"/>
    <property type="match status" value="1"/>
</dbReference>
<keyword evidence="11" id="KW-0804">Transcription</keyword>
<dbReference type="InterPro" id="IPR003347">
    <property type="entry name" value="JmjC_dom"/>
</dbReference>
<feature type="domain" description="JmjC" evidence="17">
    <location>
        <begin position="140"/>
        <end position="306"/>
    </location>
</feature>
<dbReference type="PANTHER" id="PTHR10694:SF129">
    <property type="entry name" value="LYSINE-SPECIFIC DEMETHYLASE 4B-RELATED"/>
    <property type="match status" value="1"/>
</dbReference>
<evidence type="ECO:0000256" key="11">
    <source>
        <dbReference type="ARBA" id="ARBA00023163"/>
    </source>
</evidence>
<dbReference type="GO" id="GO:0046872">
    <property type="term" value="F:metal ion binding"/>
    <property type="evidence" value="ECO:0007669"/>
    <property type="project" value="UniProtKB-KW"/>
</dbReference>
<evidence type="ECO:0000256" key="5">
    <source>
        <dbReference type="ARBA" id="ARBA00022833"/>
    </source>
</evidence>
<keyword evidence="6" id="KW-0156">Chromatin regulator</keyword>
<keyword evidence="9" id="KW-0408">Iron</keyword>
<keyword evidence="5" id="KW-0862">Zinc</keyword>
<keyword evidence="19" id="KW-1185">Reference proteome</keyword>
<reference evidence="18" key="1">
    <citation type="submission" date="2020-05" db="UniProtKB">
        <authorList>
            <consortium name="EnsemblMetazoa"/>
        </authorList>
    </citation>
    <scope>IDENTIFICATION</scope>
    <source>
        <strain evidence="18">TTRI</strain>
    </source>
</reference>
<dbReference type="EC" id="1.14.11.66" evidence="3"/>
<evidence type="ECO:0000259" key="17">
    <source>
        <dbReference type="PROSITE" id="PS51184"/>
    </source>
</evidence>
<keyword evidence="7" id="KW-0223">Dioxygenase</keyword>
<dbReference type="InterPro" id="IPR003349">
    <property type="entry name" value="JmjN"/>
</dbReference>
<evidence type="ECO:0000256" key="2">
    <source>
        <dbReference type="ARBA" id="ARBA00009711"/>
    </source>
</evidence>
<evidence type="ECO:0000256" key="13">
    <source>
        <dbReference type="ARBA" id="ARBA00049349"/>
    </source>
</evidence>
<dbReference type="GO" id="GO:0140681">
    <property type="term" value="F:histone H3K36me2/H3K36me3 demethylase activity"/>
    <property type="evidence" value="ECO:0007669"/>
    <property type="project" value="UniProtKB-ARBA"/>
</dbReference>
<protein>
    <recommendedName>
        <fullName evidence="3">[histone H3]-trimethyl-L-lysine(9) demethylase</fullName>
        <ecNumber evidence="3">1.14.11.66</ecNumber>
    </recommendedName>
</protein>
<keyword evidence="10" id="KW-0805">Transcription regulation</keyword>